<evidence type="ECO:0000256" key="3">
    <source>
        <dbReference type="ARBA" id="ARBA00022692"/>
    </source>
</evidence>
<keyword evidence="3" id="KW-0812">Transmembrane</keyword>
<dbReference type="Proteomes" id="UP000300142">
    <property type="component" value="Unassembled WGS sequence"/>
</dbReference>
<dbReference type="Gene3D" id="1.20.1600.10">
    <property type="entry name" value="Outer membrane efflux proteins (OEP)"/>
    <property type="match status" value="2"/>
</dbReference>
<proteinExistence type="predicted"/>
<dbReference type="PANTHER" id="PTHR30026:SF20">
    <property type="entry name" value="OUTER MEMBRANE PROTEIN TOLC"/>
    <property type="match status" value="1"/>
</dbReference>
<comment type="caution">
    <text evidence="6">The sequence shown here is derived from an EMBL/GenBank/DDBJ whole genome shotgun (WGS) entry which is preliminary data.</text>
</comment>
<dbReference type="GO" id="GO:1990281">
    <property type="term" value="C:efflux pump complex"/>
    <property type="evidence" value="ECO:0007669"/>
    <property type="project" value="TreeGrafter"/>
</dbReference>
<dbReference type="RefSeq" id="WP_137666253.1">
    <property type="nucleotide sequence ID" value="NZ_BJCE01000009.1"/>
</dbReference>
<evidence type="ECO:0000313" key="6">
    <source>
        <dbReference type="EMBL" id="GCL35397.1"/>
    </source>
</evidence>
<keyword evidence="4" id="KW-0472">Membrane</keyword>
<evidence type="ECO:0000256" key="1">
    <source>
        <dbReference type="ARBA" id="ARBA00004442"/>
    </source>
</evidence>
<organism evidence="6 7">
    <name type="scientific">Sphaerospermopsis reniformis</name>
    <dbReference type="NCBI Taxonomy" id="531300"/>
    <lineage>
        <taxon>Bacteria</taxon>
        <taxon>Bacillati</taxon>
        <taxon>Cyanobacteriota</taxon>
        <taxon>Cyanophyceae</taxon>
        <taxon>Nostocales</taxon>
        <taxon>Aphanizomenonaceae</taxon>
        <taxon>Sphaerospermopsis</taxon>
    </lineage>
</organism>
<evidence type="ECO:0000256" key="2">
    <source>
        <dbReference type="ARBA" id="ARBA00022452"/>
    </source>
</evidence>
<keyword evidence="5" id="KW-0998">Cell outer membrane</keyword>
<dbReference type="EMBL" id="BJCE01000009">
    <property type="protein sequence ID" value="GCL35397.1"/>
    <property type="molecule type" value="Genomic_DNA"/>
</dbReference>
<evidence type="ECO:0000256" key="5">
    <source>
        <dbReference type="ARBA" id="ARBA00023237"/>
    </source>
</evidence>
<dbReference type="SUPFAM" id="SSF56954">
    <property type="entry name" value="Outer membrane efflux proteins (OEP)"/>
    <property type="match status" value="1"/>
</dbReference>
<protein>
    <recommendedName>
        <fullName evidence="8">Outer membrane efflux protein</fullName>
    </recommendedName>
</protein>
<comment type="subcellular location">
    <subcellularLocation>
        <location evidence="1">Cell outer membrane</location>
    </subcellularLocation>
</comment>
<evidence type="ECO:0000313" key="7">
    <source>
        <dbReference type="Proteomes" id="UP000300142"/>
    </source>
</evidence>
<dbReference type="AlphaFoldDB" id="A0A479ZSD1"/>
<sequence>MNMKHLLFKTSSLSLLLIFLFPSLGKCQNLPNQPILIQSNPDLQLLLNNSSQELPLKLADAVYLALQNNRDLKIAYLQRILDQKQLAETASQFNPTFTPQLSLNMNNNQNGSNSNNNITADLSASLNWKIPTGGNLTLTWQGQNQLLRNNSLDISSESNTLSQNLNFNFSQPLLRGFGTGLNTLSIQRARLTENANVLNLKNTISQTITNTIVSYRSLLLAQERLKIEQLSFANAKKDLARLQALFEFGRIPKNDLVERQADIAQQEVNLLNTQTNLEQAISDLVKIIDLPINKKLVAVEKPQPPTSLNLPTFAEMLELAKANNSGYLAAINAVENAKFGITEAKNQQQLDLRLNFGYGFNSASNTQDTNNLSSSLTLSREFGNLSQDNAVAKSEINLQSANYTLAKTQDNLNEELKTRNRNVNDTFTQINLAQEARKLAEARVINAKERMRLGSNISMTDIINFEKSLVDAQNQELNAIINHLNSMTQLEQFLGITLNQWLKN</sequence>
<dbReference type="InterPro" id="IPR051906">
    <property type="entry name" value="TolC-like"/>
</dbReference>
<accession>A0A479ZSD1</accession>
<keyword evidence="2" id="KW-1134">Transmembrane beta strand</keyword>
<dbReference type="GO" id="GO:0009279">
    <property type="term" value="C:cell outer membrane"/>
    <property type="evidence" value="ECO:0007669"/>
    <property type="project" value="UniProtKB-SubCell"/>
</dbReference>
<dbReference type="GO" id="GO:0015288">
    <property type="term" value="F:porin activity"/>
    <property type="evidence" value="ECO:0007669"/>
    <property type="project" value="TreeGrafter"/>
</dbReference>
<keyword evidence="7" id="KW-1185">Reference proteome</keyword>
<name>A0A479ZSD1_9CYAN</name>
<dbReference type="GO" id="GO:0015562">
    <property type="term" value="F:efflux transmembrane transporter activity"/>
    <property type="evidence" value="ECO:0007669"/>
    <property type="project" value="InterPro"/>
</dbReference>
<dbReference type="PANTHER" id="PTHR30026">
    <property type="entry name" value="OUTER MEMBRANE PROTEIN TOLC"/>
    <property type="match status" value="1"/>
</dbReference>
<evidence type="ECO:0008006" key="8">
    <source>
        <dbReference type="Google" id="ProtNLM"/>
    </source>
</evidence>
<reference evidence="7" key="1">
    <citation type="submission" date="2019-02" db="EMBL/GenBank/DDBJ databases">
        <title>Draft genome sequence of Sphaerospermopsis reniformis NIES-1949.</title>
        <authorList>
            <person name="Yamaguchi H."/>
            <person name="Suzuki S."/>
            <person name="Kawachi M."/>
        </authorList>
    </citation>
    <scope>NUCLEOTIDE SEQUENCE [LARGE SCALE GENOMIC DNA]</scope>
    <source>
        <strain evidence="7">NIES-1949</strain>
    </source>
</reference>
<evidence type="ECO:0000256" key="4">
    <source>
        <dbReference type="ARBA" id="ARBA00023136"/>
    </source>
</evidence>
<gene>
    <name evidence="6" type="ORF">SR1949_04910</name>
</gene>